<dbReference type="KEGG" id="fcy:FRACYDRAFT_234245"/>
<accession>A0A1E7FS08</accession>
<keyword evidence="3" id="KW-1185">Reference proteome</keyword>
<gene>
    <name evidence="2" type="ORF">FRACYDRAFT_234245</name>
</gene>
<feature type="compositionally biased region" description="Polar residues" evidence="1">
    <location>
        <begin position="434"/>
        <end position="445"/>
    </location>
</feature>
<evidence type="ECO:0000256" key="1">
    <source>
        <dbReference type="SAM" id="MobiDB-lite"/>
    </source>
</evidence>
<organism evidence="2 3">
    <name type="scientific">Fragilariopsis cylindrus CCMP1102</name>
    <dbReference type="NCBI Taxonomy" id="635003"/>
    <lineage>
        <taxon>Eukaryota</taxon>
        <taxon>Sar</taxon>
        <taxon>Stramenopiles</taxon>
        <taxon>Ochrophyta</taxon>
        <taxon>Bacillariophyta</taxon>
        <taxon>Bacillariophyceae</taxon>
        <taxon>Bacillariophycidae</taxon>
        <taxon>Bacillariales</taxon>
        <taxon>Bacillariaceae</taxon>
        <taxon>Fragilariopsis</taxon>
    </lineage>
</organism>
<dbReference type="InParanoid" id="A0A1E7FS08"/>
<evidence type="ECO:0000313" key="3">
    <source>
        <dbReference type="Proteomes" id="UP000095751"/>
    </source>
</evidence>
<protein>
    <submittedName>
        <fullName evidence="2">Uncharacterized protein</fullName>
    </submittedName>
</protein>
<feature type="region of interest" description="Disordered" evidence="1">
    <location>
        <begin position="69"/>
        <end position="94"/>
    </location>
</feature>
<dbReference type="AlphaFoldDB" id="A0A1E7FS08"/>
<proteinExistence type="predicted"/>
<feature type="compositionally biased region" description="Polar residues" evidence="1">
    <location>
        <begin position="83"/>
        <end position="94"/>
    </location>
</feature>
<sequence length="530" mass="60879">MTQEDLEEDRPLIDHMIPTTILKAAVALNDMIYISCERMECKEHDVYDGFDKLSFTNSLDATEVTLSDYTNYSNDHSSRNETKYSSPDPRTNYSSVVKINRCSKDDYLNSQHKDKSKYKDETIYVPVVSSQKPRIEEKIQLDIQQAQKQDTRNLLAALAYRDSQLATGSKKTPQSPKKMKTKIVQSLNTNRRHPEKSRPSGNSIRYFKRSLSKYIRPAKGESAERPDLFSHHDKQDPAYVVDQRNIALNEYVHSGRTFRPKFLYTNNESTKDTDNSGPTIRSAIFDQPTRSHRTSNLDLNIITDENNYSGHYHESVIFDQQEDEPTKKKKVEENEVSGRSFRTAFLSGNRSKGRSQHKLISLMSRLRGRERSPSRRKTRAKKYASTEIGTITKNTHHTGEEEQGNVIRIPSVGSNNIFDDDGKENGNENINNKYESIQSPQNNNGTFTRKYTETKTEESHVFLDPSTLINGQELAPPDGDYYHDDQVHVHSLLTMPTFGTLAATTDNNDRPIKEIQFQKEITGRNHFKYE</sequence>
<evidence type="ECO:0000313" key="2">
    <source>
        <dbReference type="EMBL" id="OEU20613.1"/>
    </source>
</evidence>
<dbReference type="EMBL" id="KV784354">
    <property type="protein sequence ID" value="OEU20613.1"/>
    <property type="molecule type" value="Genomic_DNA"/>
</dbReference>
<name>A0A1E7FS08_9STRA</name>
<reference evidence="2 3" key="1">
    <citation type="submission" date="2016-09" db="EMBL/GenBank/DDBJ databases">
        <title>Extensive genetic diversity and differential bi-allelic expression allows diatom success in the polar Southern Ocean.</title>
        <authorList>
            <consortium name="DOE Joint Genome Institute"/>
            <person name="Mock T."/>
            <person name="Otillar R.P."/>
            <person name="Strauss J."/>
            <person name="Dupont C."/>
            <person name="Frickenhaus S."/>
            <person name="Maumus F."/>
            <person name="Mcmullan M."/>
            <person name="Sanges R."/>
            <person name="Schmutz J."/>
            <person name="Toseland A."/>
            <person name="Valas R."/>
            <person name="Veluchamy A."/>
            <person name="Ward B.J."/>
            <person name="Allen A."/>
            <person name="Barry K."/>
            <person name="Falciatore A."/>
            <person name="Ferrante M."/>
            <person name="Fortunato A.E."/>
            <person name="Gloeckner G."/>
            <person name="Gruber A."/>
            <person name="Hipkin R."/>
            <person name="Janech M."/>
            <person name="Kroth P."/>
            <person name="Leese F."/>
            <person name="Lindquist E."/>
            <person name="Lyon B.R."/>
            <person name="Martin J."/>
            <person name="Mayer C."/>
            <person name="Parker M."/>
            <person name="Quesneville H."/>
            <person name="Raymond J."/>
            <person name="Uhlig C."/>
            <person name="Valentin K.U."/>
            <person name="Worden A.Z."/>
            <person name="Armbrust E.V."/>
            <person name="Bowler C."/>
            <person name="Green B."/>
            <person name="Moulton V."/>
            <person name="Van Oosterhout C."/>
            <person name="Grigoriev I."/>
        </authorList>
    </citation>
    <scope>NUCLEOTIDE SEQUENCE [LARGE SCALE GENOMIC DNA]</scope>
    <source>
        <strain evidence="2 3">CCMP1102</strain>
    </source>
</reference>
<feature type="region of interest" description="Disordered" evidence="1">
    <location>
        <begin position="411"/>
        <end position="445"/>
    </location>
</feature>
<dbReference type="Proteomes" id="UP000095751">
    <property type="component" value="Unassembled WGS sequence"/>
</dbReference>